<organism evidence="2 3">
    <name type="scientific">Portibacter lacus</name>
    <dbReference type="NCBI Taxonomy" id="1099794"/>
    <lineage>
        <taxon>Bacteria</taxon>
        <taxon>Pseudomonadati</taxon>
        <taxon>Bacteroidota</taxon>
        <taxon>Saprospiria</taxon>
        <taxon>Saprospirales</taxon>
        <taxon>Haliscomenobacteraceae</taxon>
        <taxon>Portibacter</taxon>
    </lineage>
</organism>
<dbReference type="Pfam" id="PF01863">
    <property type="entry name" value="YgjP-like"/>
    <property type="match status" value="1"/>
</dbReference>
<feature type="domain" description="YgjP-like metallopeptidase" evidence="1">
    <location>
        <begin position="3"/>
        <end position="200"/>
    </location>
</feature>
<dbReference type="PANTHER" id="PTHR30399:SF1">
    <property type="entry name" value="UTP PYROPHOSPHATASE"/>
    <property type="match status" value="1"/>
</dbReference>
<evidence type="ECO:0000259" key="1">
    <source>
        <dbReference type="Pfam" id="PF01863"/>
    </source>
</evidence>
<protein>
    <recommendedName>
        <fullName evidence="1">YgjP-like metallopeptidase domain-containing protein</fullName>
    </recommendedName>
</protein>
<comment type="caution">
    <text evidence="2">The sequence shown here is derived from an EMBL/GenBank/DDBJ whole genome shotgun (WGS) entry which is preliminary data.</text>
</comment>
<dbReference type="Gene3D" id="3.30.2010.10">
    <property type="entry name" value="Metalloproteases ('zincins'), catalytic domain"/>
    <property type="match status" value="1"/>
</dbReference>
<proteinExistence type="predicted"/>
<dbReference type="InterPro" id="IPR002725">
    <property type="entry name" value="YgjP-like_metallopeptidase"/>
</dbReference>
<dbReference type="InterPro" id="IPR053136">
    <property type="entry name" value="UTP_pyrophosphatase-like"/>
</dbReference>
<gene>
    <name evidence="2" type="ORF">GCM10007940_35680</name>
</gene>
<dbReference type="AlphaFoldDB" id="A0AA37SRX1"/>
<dbReference type="Proteomes" id="UP001156666">
    <property type="component" value="Unassembled WGS sequence"/>
</dbReference>
<name>A0AA37SRX1_9BACT</name>
<reference evidence="2" key="2">
    <citation type="submission" date="2023-01" db="EMBL/GenBank/DDBJ databases">
        <title>Draft genome sequence of Portibacter lacus strain NBRC 108769.</title>
        <authorList>
            <person name="Sun Q."/>
            <person name="Mori K."/>
        </authorList>
    </citation>
    <scope>NUCLEOTIDE SEQUENCE</scope>
    <source>
        <strain evidence="2">NBRC 108769</strain>
    </source>
</reference>
<dbReference type="EMBL" id="BSOH01000023">
    <property type="protein sequence ID" value="GLR18952.1"/>
    <property type="molecule type" value="Genomic_DNA"/>
</dbReference>
<keyword evidence="3" id="KW-1185">Reference proteome</keyword>
<sequence>MRLPLFLNKKEEKAQIDRFYLWLKDKILIEDRFRKRFETKSIHDGHQFTLYDRTFTVKLVESNNVGHSGKYLGDDTIQIKLAKDADGTSAYREISVLISRVVAKVYLPIITRRVFAINDQYFNKNIKSVRLKYNTSNWGSCSSSSNINLSTRLLFAPIEVQDYVIIHELAHLIEMNHSHRFWKIVSDIMPDYKNAEKWLKVNGHECDF</sequence>
<evidence type="ECO:0000313" key="2">
    <source>
        <dbReference type="EMBL" id="GLR18952.1"/>
    </source>
</evidence>
<dbReference type="CDD" id="cd07344">
    <property type="entry name" value="M48_yhfN_like"/>
    <property type="match status" value="1"/>
</dbReference>
<dbReference type="PANTHER" id="PTHR30399">
    <property type="entry name" value="UNCHARACTERIZED PROTEIN YGJP"/>
    <property type="match status" value="1"/>
</dbReference>
<reference evidence="2" key="1">
    <citation type="journal article" date="2014" name="Int. J. Syst. Evol. Microbiol.">
        <title>Complete genome sequence of Corynebacterium casei LMG S-19264T (=DSM 44701T), isolated from a smear-ripened cheese.</title>
        <authorList>
            <consortium name="US DOE Joint Genome Institute (JGI-PGF)"/>
            <person name="Walter F."/>
            <person name="Albersmeier A."/>
            <person name="Kalinowski J."/>
            <person name="Ruckert C."/>
        </authorList>
    </citation>
    <scope>NUCLEOTIDE SEQUENCE</scope>
    <source>
        <strain evidence="2">NBRC 108769</strain>
    </source>
</reference>
<evidence type="ECO:0000313" key="3">
    <source>
        <dbReference type="Proteomes" id="UP001156666"/>
    </source>
</evidence>
<accession>A0AA37SRX1</accession>